<gene>
    <name evidence="2" type="ORF">E2562_039022</name>
</gene>
<sequence>MSSVINQDDVKAMLADIVTRLEAMCRDIFDINNQQRAHHIAIQCFEQAGREQPPPFGGHNGKDGGFGNGGNDGCHDCARMPISLIDGVAMLAKVLDPSQLGMNDIRAEFDDLAVTSYESKALA</sequence>
<comment type="caution">
    <text evidence="2">The sequence shown here is derived from an EMBL/GenBank/DDBJ whole genome shotgun (WGS) entry which is preliminary data.</text>
</comment>
<name>A0A6G1DTK7_9ORYZ</name>
<organism evidence="2 3">
    <name type="scientific">Oryza meyeriana var. granulata</name>
    <dbReference type="NCBI Taxonomy" id="110450"/>
    <lineage>
        <taxon>Eukaryota</taxon>
        <taxon>Viridiplantae</taxon>
        <taxon>Streptophyta</taxon>
        <taxon>Embryophyta</taxon>
        <taxon>Tracheophyta</taxon>
        <taxon>Spermatophyta</taxon>
        <taxon>Magnoliopsida</taxon>
        <taxon>Liliopsida</taxon>
        <taxon>Poales</taxon>
        <taxon>Poaceae</taxon>
        <taxon>BOP clade</taxon>
        <taxon>Oryzoideae</taxon>
        <taxon>Oryzeae</taxon>
        <taxon>Oryzinae</taxon>
        <taxon>Oryza</taxon>
        <taxon>Oryza meyeriana</taxon>
    </lineage>
</organism>
<evidence type="ECO:0000313" key="2">
    <source>
        <dbReference type="EMBL" id="KAF0915809.1"/>
    </source>
</evidence>
<dbReference type="Proteomes" id="UP000479710">
    <property type="component" value="Unassembled WGS sequence"/>
</dbReference>
<proteinExistence type="predicted"/>
<evidence type="ECO:0000256" key="1">
    <source>
        <dbReference type="SAM" id="MobiDB-lite"/>
    </source>
</evidence>
<feature type="region of interest" description="Disordered" evidence="1">
    <location>
        <begin position="50"/>
        <end position="70"/>
    </location>
</feature>
<reference evidence="2 3" key="1">
    <citation type="submission" date="2019-11" db="EMBL/GenBank/DDBJ databases">
        <title>Whole genome sequence of Oryza granulata.</title>
        <authorList>
            <person name="Li W."/>
        </authorList>
    </citation>
    <scope>NUCLEOTIDE SEQUENCE [LARGE SCALE GENOMIC DNA]</scope>
    <source>
        <strain evidence="3">cv. Menghai</strain>
        <tissue evidence="2">Leaf</tissue>
    </source>
</reference>
<keyword evidence="3" id="KW-1185">Reference proteome</keyword>
<accession>A0A6G1DTK7</accession>
<protein>
    <submittedName>
        <fullName evidence="2">Uncharacterized protein</fullName>
    </submittedName>
</protein>
<dbReference type="EMBL" id="SPHZ02000006">
    <property type="protein sequence ID" value="KAF0915809.1"/>
    <property type="molecule type" value="Genomic_DNA"/>
</dbReference>
<dbReference type="AlphaFoldDB" id="A0A6G1DTK7"/>
<evidence type="ECO:0000313" key="3">
    <source>
        <dbReference type="Proteomes" id="UP000479710"/>
    </source>
</evidence>